<dbReference type="InterPro" id="IPR004638">
    <property type="entry name" value="EmrB-like"/>
</dbReference>
<sequence length="511" mass="52774">MKQHAQNPSTLSSRPVPSSVPGGQISPPGASNNKWAILIVAAIGTFMATLDSSIVNISLPSIAHEFGVPLSGEVEWVVIAYLVATAAIMLTAGRLADMLGKKVIWVSGLIIFTVSSACCGLAPTLPILIIARAVQGIGGALTMAVGPAMITGAFPTHERGRALGLNAITVSLGISVGPVLGGFLTGALSWRWIFFVNLPMGIIGLIATFIVLKGGIQHNEAHFDPLGALLLAIGLACITAALSFGVELGWLSPLILTLLSIGILSLLALPYVEMHVGTPVIVLSLLKNRVFTSSILSLLLGTLALFAVGFMMPFYLEELRGFSTQLSGLLLTPMPLAIAFIAPFSGALADRIGTRWLAAGGLTICCIGLVLVSFLNAHSSIFDIVWRLFLIGVGQAIFQSPNNSALLGAAPREHQGSASGFLATSRTIGQSVSIALAGAVFTSLGGATAGAILSSGKSGIQTAALQQTFVNSFHAAFLTCAGVAAIGILTSLVRGKEVRHSTQKAEAAITR</sequence>
<name>A0A5A5TCQ0_9CHLR</name>
<evidence type="ECO:0000256" key="7">
    <source>
        <dbReference type="ARBA" id="ARBA00023136"/>
    </source>
</evidence>
<keyword evidence="3" id="KW-0813">Transport</keyword>
<feature type="compositionally biased region" description="Low complexity" evidence="8">
    <location>
        <begin position="8"/>
        <end position="21"/>
    </location>
</feature>
<keyword evidence="12" id="KW-1185">Reference proteome</keyword>
<comment type="similarity">
    <text evidence="2">Belongs to the major facilitator superfamily. EmrB family.</text>
</comment>
<evidence type="ECO:0000256" key="8">
    <source>
        <dbReference type="SAM" id="MobiDB-lite"/>
    </source>
</evidence>
<keyword evidence="4" id="KW-1003">Cell membrane</keyword>
<dbReference type="PANTHER" id="PTHR42718:SF9">
    <property type="entry name" value="MAJOR FACILITATOR SUPERFAMILY MULTIDRUG TRANSPORTER MFSC"/>
    <property type="match status" value="1"/>
</dbReference>
<dbReference type="GO" id="GO:0022857">
    <property type="term" value="F:transmembrane transporter activity"/>
    <property type="evidence" value="ECO:0007669"/>
    <property type="project" value="InterPro"/>
</dbReference>
<protein>
    <submittedName>
        <fullName evidence="11">MFS transporter</fullName>
    </submittedName>
</protein>
<feature type="transmembrane region" description="Helical" evidence="9">
    <location>
        <begin position="328"/>
        <end position="349"/>
    </location>
</feature>
<accession>A0A5A5TCQ0</accession>
<feature type="transmembrane region" description="Helical" evidence="9">
    <location>
        <begin position="129"/>
        <end position="150"/>
    </location>
</feature>
<dbReference type="PRINTS" id="PR01036">
    <property type="entry name" value="TCRTETB"/>
</dbReference>
<gene>
    <name evidence="11" type="ORF">KDI_22780</name>
</gene>
<dbReference type="Gene3D" id="1.20.1720.10">
    <property type="entry name" value="Multidrug resistance protein D"/>
    <property type="match status" value="1"/>
</dbReference>
<comment type="caution">
    <text evidence="11">The sequence shown here is derived from an EMBL/GenBank/DDBJ whole genome shotgun (WGS) entry which is preliminary data.</text>
</comment>
<feature type="transmembrane region" description="Helical" evidence="9">
    <location>
        <begin position="35"/>
        <end position="56"/>
    </location>
</feature>
<dbReference type="Pfam" id="PF07690">
    <property type="entry name" value="MFS_1"/>
    <property type="match status" value="1"/>
</dbReference>
<dbReference type="NCBIfam" id="TIGR00711">
    <property type="entry name" value="efflux_EmrB"/>
    <property type="match status" value="1"/>
</dbReference>
<feature type="transmembrane region" description="Helical" evidence="9">
    <location>
        <begin position="162"/>
        <end position="184"/>
    </location>
</feature>
<feature type="transmembrane region" description="Helical" evidence="9">
    <location>
        <begin position="190"/>
        <end position="211"/>
    </location>
</feature>
<dbReference type="InterPro" id="IPR020846">
    <property type="entry name" value="MFS_dom"/>
</dbReference>
<dbReference type="SUPFAM" id="SSF103473">
    <property type="entry name" value="MFS general substrate transporter"/>
    <property type="match status" value="1"/>
</dbReference>
<keyword evidence="7 9" id="KW-0472">Membrane</keyword>
<feature type="transmembrane region" description="Helical" evidence="9">
    <location>
        <begin position="250"/>
        <end position="269"/>
    </location>
</feature>
<evidence type="ECO:0000256" key="4">
    <source>
        <dbReference type="ARBA" id="ARBA00022475"/>
    </source>
</evidence>
<evidence type="ECO:0000259" key="10">
    <source>
        <dbReference type="PROSITE" id="PS50850"/>
    </source>
</evidence>
<feature type="domain" description="Major facilitator superfamily (MFS) profile" evidence="10">
    <location>
        <begin position="37"/>
        <end position="499"/>
    </location>
</feature>
<evidence type="ECO:0000313" key="12">
    <source>
        <dbReference type="Proteomes" id="UP000322530"/>
    </source>
</evidence>
<proteinExistence type="inferred from homology"/>
<feature type="transmembrane region" description="Helical" evidence="9">
    <location>
        <begin position="76"/>
        <end position="96"/>
    </location>
</feature>
<feature type="transmembrane region" description="Helical" evidence="9">
    <location>
        <begin position="356"/>
        <end position="375"/>
    </location>
</feature>
<keyword evidence="6 9" id="KW-1133">Transmembrane helix</keyword>
<dbReference type="RefSeq" id="WP_149401693.1">
    <property type="nucleotide sequence ID" value="NZ_BIXY01000029.1"/>
</dbReference>
<feature type="region of interest" description="Disordered" evidence="8">
    <location>
        <begin position="1"/>
        <end position="27"/>
    </location>
</feature>
<feature type="transmembrane region" description="Helical" evidence="9">
    <location>
        <begin position="103"/>
        <end position="123"/>
    </location>
</feature>
<evidence type="ECO:0000313" key="11">
    <source>
        <dbReference type="EMBL" id="GCF08714.1"/>
    </source>
</evidence>
<dbReference type="Proteomes" id="UP000322530">
    <property type="component" value="Unassembled WGS sequence"/>
</dbReference>
<feature type="transmembrane region" description="Helical" evidence="9">
    <location>
        <begin position="473"/>
        <end position="493"/>
    </location>
</feature>
<evidence type="ECO:0000256" key="2">
    <source>
        <dbReference type="ARBA" id="ARBA00008537"/>
    </source>
</evidence>
<dbReference type="InterPro" id="IPR011701">
    <property type="entry name" value="MFS"/>
</dbReference>
<dbReference type="AlphaFoldDB" id="A0A5A5TCQ0"/>
<dbReference type="PROSITE" id="PS50850">
    <property type="entry name" value="MFS"/>
    <property type="match status" value="1"/>
</dbReference>
<comment type="subcellular location">
    <subcellularLocation>
        <location evidence="1">Cell membrane</location>
        <topology evidence="1">Multi-pass membrane protein</topology>
    </subcellularLocation>
</comment>
<feature type="transmembrane region" description="Helical" evidence="9">
    <location>
        <begin position="223"/>
        <end position="244"/>
    </location>
</feature>
<dbReference type="OrthoDB" id="102502at2"/>
<dbReference type="InterPro" id="IPR036259">
    <property type="entry name" value="MFS_trans_sf"/>
</dbReference>
<feature type="transmembrane region" description="Helical" evidence="9">
    <location>
        <begin position="432"/>
        <end position="453"/>
    </location>
</feature>
<dbReference type="Gene3D" id="1.20.1250.20">
    <property type="entry name" value="MFS general substrate transporter like domains"/>
    <property type="match status" value="1"/>
</dbReference>
<organism evidence="11 12">
    <name type="scientific">Dictyobacter arantiisoli</name>
    <dbReference type="NCBI Taxonomy" id="2014874"/>
    <lineage>
        <taxon>Bacteria</taxon>
        <taxon>Bacillati</taxon>
        <taxon>Chloroflexota</taxon>
        <taxon>Ktedonobacteria</taxon>
        <taxon>Ktedonobacterales</taxon>
        <taxon>Dictyobacteraceae</taxon>
        <taxon>Dictyobacter</taxon>
    </lineage>
</organism>
<dbReference type="GO" id="GO:0005886">
    <property type="term" value="C:plasma membrane"/>
    <property type="evidence" value="ECO:0007669"/>
    <property type="project" value="UniProtKB-SubCell"/>
</dbReference>
<feature type="transmembrane region" description="Helical" evidence="9">
    <location>
        <begin position="290"/>
        <end position="316"/>
    </location>
</feature>
<keyword evidence="5 9" id="KW-0812">Transmembrane</keyword>
<reference evidence="11 12" key="1">
    <citation type="submission" date="2019-01" db="EMBL/GenBank/DDBJ databases">
        <title>Draft genome sequence of Dictyobacter sp. Uno17.</title>
        <authorList>
            <person name="Wang C.M."/>
            <person name="Zheng Y."/>
            <person name="Sakai Y."/>
            <person name="Abe K."/>
            <person name="Yokota A."/>
            <person name="Yabe S."/>
        </authorList>
    </citation>
    <scope>NUCLEOTIDE SEQUENCE [LARGE SCALE GENOMIC DNA]</scope>
    <source>
        <strain evidence="11 12">Uno17</strain>
    </source>
</reference>
<dbReference type="CDD" id="cd17321">
    <property type="entry name" value="MFS_MMR_MDR_like"/>
    <property type="match status" value="1"/>
</dbReference>
<evidence type="ECO:0000256" key="6">
    <source>
        <dbReference type="ARBA" id="ARBA00022989"/>
    </source>
</evidence>
<evidence type="ECO:0000256" key="5">
    <source>
        <dbReference type="ARBA" id="ARBA00022692"/>
    </source>
</evidence>
<dbReference type="EMBL" id="BIXY01000029">
    <property type="protein sequence ID" value="GCF08714.1"/>
    <property type="molecule type" value="Genomic_DNA"/>
</dbReference>
<dbReference type="PANTHER" id="PTHR42718">
    <property type="entry name" value="MAJOR FACILITATOR SUPERFAMILY MULTIDRUG TRANSPORTER MFSC"/>
    <property type="match status" value="1"/>
</dbReference>
<evidence type="ECO:0000256" key="9">
    <source>
        <dbReference type="SAM" id="Phobius"/>
    </source>
</evidence>
<evidence type="ECO:0000256" key="3">
    <source>
        <dbReference type="ARBA" id="ARBA00022448"/>
    </source>
</evidence>
<evidence type="ECO:0000256" key="1">
    <source>
        <dbReference type="ARBA" id="ARBA00004651"/>
    </source>
</evidence>